<comment type="similarity">
    <text evidence="2">Belongs to the GSP F family.</text>
</comment>
<evidence type="ECO:0000256" key="5">
    <source>
        <dbReference type="ARBA" id="ARBA00022692"/>
    </source>
</evidence>
<feature type="domain" description="Type II secretion system protein GspF" evidence="10">
    <location>
        <begin position="82"/>
        <end position="205"/>
    </location>
</feature>
<proteinExistence type="inferred from homology"/>
<feature type="region of interest" description="Disordered" evidence="8">
    <location>
        <begin position="43"/>
        <end position="64"/>
    </location>
</feature>
<evidence type="ECO:0000259" key="10">
    <source>
        <dbReference type="Pfam" id="PF00482"/>
    </source>
</evidence>
<feature type="transmembrane region" description="Helical" evidence="9">
    <location>
        <begin position="142"/>
        <end position="161"/>
    </location>
</feature>
<dbReference type="InterPro" id="IPR018076">
    <property type="entry name" value="T2SS_GspF_dom"/>
</dbReference>
<protein>
    <recommendedName>
        <fullName evidence="10">Type II secretion system protein GspF domain-containing protein</fullName>
    </recommendedName>
</protein>
<dbReference type="InterPro" id="IPR003004">
    <property type="entry name" value="GspF/PilC"/>
</dbReference>
<feature type="transmembrane region" description="Helical" evidence="9">
    <location>
        <begin position="182"/>
        <end position="208"/>
    </location>
</feature>
<feature type="transmembrane region" description="Helical" evidence="9">
    <location>
        <begin position="228"/>
        <end position="250"/>
    </location>
</feature>
<evidence type="ECO:0000256" key="8">
    <source>
        <dbReference type="SAM" id="MobiDB-lite"/>
    </source>
</evidence>
<keyword evidence="5 9" id="KW-0812">Transmembrane</keyword>
<dbReference type="Pfam" id="PF00482">
    <property type="entry name" value="T2SSF"/>
    <property type="match status" value="2"/>
</dbReference>
<evidence type="ECO:0000313" key="11">
    <source>
        <dbReference type="EMBL" id="KKM82552.1"/>
    </source>
</evidence>
<dbReference type="GO" id="GO:0005886">
    <property type="term" value="C:plasma membrane"/>
    <property type="evidence" value="ECO:0007669"/>
    <property type="project" value="UniProtKB-SubCell"/>
</dbReference>
<evidence type="ECO:0000256" key="3">
    <source>
        <dbReference type="ARBA" id="ARBA00022475"/>
    </source>
</evidence>
<evidence type="ECO:0000256" key="7">
    <source>
        <dbReference type="ARBA" id="ARBA00023136"/>
    </source>
</evidence>
<dbReference type="AlphaFoldDB" id="A0A0F9NMI9"/>
<comment type="caution">
    <text evidence="11">The sequence shown here is derived from an EMBL/GenBank/DDBJ whole genome shotgun (WGS) entry which is preliminary data.</text>
</comment>
<evidence type="ECO:0000256" key="6">
    <source>
        <dbReference type="ARBA" id="ARBA00022989"/>
    </source>
</evidence>
<feature type="transmembrane region" description="Helical" evidence="9">
    <location>
        <begin position="388"/>
        <end position="409"/>
    </location>
</feature>
<dbReference type="FunFam" id="1.20.81.30:FF:000001">
    <property type="entry name" value="Type II secretion system protein F"/>
    <property type="match status" value="2"/>
</dbReference>
<comment type="subcellular location">
    <subcellularLocation>
        <location evidence="1">Cell inner membrane</location>
        <topology evidence="1">Multi-pass membrane protein</topology>
    </subcellularLocation>
</comment>
<dbReference type="PANTHER" id="PTHR30012:SF0">
    <property type="entry name" value="TYPE II SECRETION SYSTEM PROTEIN F-RELATED"/>
    <property type="match status" value="1"/>
</dbReference>
<keyword evidence="6 9" id="KW-1133">Transmembrane helix</keyword>
<evidence type="ECO:0000256" key="9">
    <source>
        <dbReference type="SAM" id="Phobius"/>
    </source>
</evidence>
<feature type="domain" description="Type II secretion system protein GspF" evidence="10">
    <location>
        <begin position="285"/>
        <end position="407"/>
    </location>
</feature>
<keyword evidence="3" id="KW-1003">Cell membrane</keyword>
<sequence>MPIFKYEAVDSKGLLIKDSVEAESTDEAVDKIHSDGFYPTRVKQIKERKERHKPTTGDKKKRKGSLTSITIGKINAKEINNFTRQLSTLQDAGIPIVQSLTILEAQAKKGIFKRILGDMITDIQGGDSLTVAMSKHPKAFDILYINIVNAGEIGGALDVVLRRLATYREKMQKLKRKIISSMTYPVAVIVIACAILTGIIMFIIPKFAKMFEEMDISLPLITLTLVRVSNFMITSWYLLFGIPFALFVLYKLIGKIKACRLVIDRLKFKIPIFGNIINKSVISKFARTLATLISSGVPILEALNNVKDITGNLAMTRATENIHDNIREGESIAKPLRESKICEAMVVNMVEIGEQSGELEKMLTKVADNYDNEIDTAVEAMISLIEPIMIVFLGGSVGAIVIALFMPLVKLMGSIG</sequence>
<evidence type="ECO:0000256" key="2">
    <source>
        <dbReference type="ARBA" id="ARBA00005745"/>
    </source>
</evidence>
<dbReference type="InterPro" id="IPR042094">
    <property type="entry name" value="T2SS_GspF_sf"/>
</dbReference>
<dbReference type="PANTHER" id="PTHR30012">
    <property type="entry name" value="GENERAL SECRETION PATHWAY PROTEIN"/>
    <property type="match status" value="1"/>
</dbReference>
<organism evidence="11">
    <name type="scientific">marine sediment metagenome</name>
    <dbReference type="NCBI Taxonomy" id="412755"/>
    <lineage>
        <taxon>unclassified sequences</taxon>
        <taxon>metagenomes</taxon>
        <taxon>ecological metagenomes</taxon>
    </lineage>
</organism>
<gene>
    <name evidence="11" type="ORF">LCGC14_1318420</name>
</gene>
<keyword evidence="7 9" id="KW-0472">Membrane</keyword>
<keyword evidence="4" id="KW-0997">Cell inner membrane</keyword>
<name>A0A0F9NMI9_9ZZZZ</name>
<evidence type="ECO:0000256" key="4">
    <source>
        <dbReference type="ARBA" id="ARBA00022519"/>
    </source>
</evidence>
<reference evidence="11" key="1">
    <citation type="journal article" date="2015" name="Nature">
        <title>Complex archaea that bridge the gap between prokaryotes and eukaryotes.</title>
        <authorList>
            <person name="Spang A."/>
            <person name="Saw J.H."/>
            <person name="Jorgensen S.L."/>
            <person name="Zaremba-Niedzwiedzka K."/>
            <person name="Martijn J."/>
            <person name="Lind A.E."/>
            <person name="van Eijk R."/>
            <person name="Schleper C."/>
            <person name="Guy L."/>
            <person name="Ettema T.J."/>
        </authorList>
    </citation>
    <scope>NUCLEOTIDE SEQUENCE</scope>
</reference>
<dbReference type="PRINTS" id="PR00812">
    <property type="entry name" value="BCTERIALGSPF"/>
</dbReference>
<feature type="compositionally biased region" description="Basic and acidic residues" evidence="8">
    <location>
        <begin position="44"/>
        <end position="58"/>
    </location>
</feature>
<accession>A0A0F9NMI9</accession>
<dbReference type="Gene3D" id="1.20.81.30">
    <property type="entry name" value="Type II secretion system (T2SS), domain F"/>
    <property type="match status" value="2"/>
</dbReference>
<evidence type="ECO:0000256" key="1">
    <source>
        <dbReference type="ARBA" id="ARBA00004429"/>
    </source>
</evidence>
<dbReference type="EMBL" id="LAZR01007846">
    <property type="protein sequence ID" value="KKM82552.1"/>
    <property type="molecule type" value="Genomic_DNA"/>
</dbReference>